<gene>
    <name evidence="1" type="ORF">FHETE_2223</name>
</gene>
<dbReference type="InterPro" id="IPR011009">
    <property type="entry name" value="Kinase-like_dom_sf"/>
</dbReference>
<dbReference type="PANTHER" id="PTHR21310:SF58">
    <property type="entry name" value="AMINOGLYCOSIDE PHOSPHOTRANSFERASE DOMAIN-CONTAINING PROTEIN"/>
    <property type="match status" value="1"/>
</dbReference>
<dbReference type="Proteomes" id="UP000567885">
    <property type="component" value="Unassembled WGS sequence"/>
</dbReference>
<sequence length="315" mass="35033">MSEIHAPGSRSLVEEVNDNAWILGRVMISRHHSKPSQPCWEDGFGAFFTIAEAPSPKPDTRPASASCPIIDALKTSQLESGLWQIGLAYLGTVLDIGTKEHSTLEALAEKSPDFDVPEVHYHGVHDGVYHVVYSLLLSRSIAEVWPTANDALRTKWTQQIAEAYHDLSKWRGERICGLDGGNLNINLLSKGPWEDSAAYNPNVLRENLEEVGLDCSELVFAHNNTSPLSFMVLDSPGLIGITGWGDAGFVPKDWVRTQTRLNSFGDSLTVVKSTWSESDMADWEAKIDSALAEKGFREYSEKHRNWLNQTRSREV</sequence>
<dbReference type="InterPro" id="IPR051678">
    <property type="entry name" value="AGP_Transferase"/>
</dbReference>
<dbReference type="PANTHER" id="PTHR21310">
    <property type="entry name" value="AMINOGLYCOSIDE PHOSPHOTRANSFERASE-RELATED-RELATED"/>
    <property type="match status" value="1"/>
</dbReference>
<reference evidence="1 2" key="1">
    <citation type="submission" date="2020-05" db="EMBL/GenBank/DDBJ databases">
        <title>Identification and distribution of gene clusters putatively required for synthesis of sphingolipid metabolism inhibitors in phylogenetically diverse species of the filamentous fungus Fusarium.</title>
        <authorList>
            <person name="Kim H.-S."/>
            <person name="Busman M."/>
            <person name="Brown D.W."/>
            <person name="Divon H."/>
            <person name="Uhlig S."/>
            <person name="Proctor R.H."/>
        </authorList>
    </citation>
    <scope>NUCLEOTIDE SEQUENCE [LARGE SCALE GENOMIC DNA]</scope>
    <source>
        <strain evidence="1 2">NRRL 20693</strain>
    </source>
</reference>
<accession>A0A8H5WXV3</accession>
<dbReference type="OrthoDB" id="5404599at2759"/>
<dbReference type="EMBL" id="JAAGWQ010000035">
    <property type="protein sequence ID" value="KAF5676096.1"/>
    <property type="molecule type" value="Genomic_DNA"/>
</dbReference>
<dbReference type="SUPFAM" id="SSF56112">
    <property type="entry name" value="Protein kinase-like (PK-like)"/>
    <property type="match status" value="1"/>
</dbReference>
<evidence type="ECO:0000313" key="1">
    <source>
        <dbReference type="EMBL" id="KAF5676096.1"/>
    </source>
</evidence>
<protein>
    <submittedName>
        <fullName evidence="1">Uncharacterized protein</fullName>
    </submittedName>
</protein>
<evidence type="ECO:0000313" key="2">
    <source>
        <dbReference type="Proteomes" id="UP000567885"/>
    </source>
</evidence>
<comment type="caution">
    <text evidence="1">The sequence shown here is derived from an EMBL/GenBank/DDBJ whole genome shotgun (WGS) entry which is preliminary data.</text>
</comment>
<name>A0A8H5WXV3_FUSHE</name>
<proteinExistence type="predicted"/>
<keyword evidence="2" id="KW-1185">Reference proteome</keyword>
<dbReference type="AlphaFoldDB" id="A0A8H5WXV3"/>
<organism evidence="1 2">
    <name type="scientific">Fusarium heterosporum</name>
    <dbReference type="NCBI Taxonomy" id="42747"/>
    <lineage>
        <taxon>Eukaryota</taxon>
        <taxon>Fungi</taxon>
        <taxon>Dikarya</taxon>
        <taxon>Ascomycota</taxon>
        <taxon>Pezizomycotina</taxon>
        <taxon>Sordariomycetes</taxon>
        <taxon>Hypocreomycetidae</taxon>
        <taxon>Hypocreales</taxon>
        <taxon>Nectriaceae</taxon>
        <taxon>Fusarium</taxon>
        <taxon>Fusarium heterosporum species complex</taxon>
    </lineage>
</organism>